<comment type="caution">
    <text evidence="2">The sequence shown here is derived from an EMBL/GenBank/DDBJ whole genome shotgun (WGS) entry which is preliminary data.</text>
</comment>
<feature type="transmembrane region" description="Helical" evidence="1">
    <location>
        <begin position="27"/>
        <end position="48"/>
    </location>
</feature>
<evidence type="ECO:0000256" key="1">
    <source>
        <dbReference type="SAM" id="Phobius"/>
    </source>
</evidence>
<feature type="transmembrane region" description="Helical" evidence="1">
    <location>
        <begin position="68"/>
        <end position="85"/>
    </location>
</feature>
<evidence type="ECO:0000313" key="2">
    <source>
        <dbReference type="EMBL" id="CAG9317482.1"/>
    </source>
</evidence>
<dbReference type="PANTHER" id="PTHR12459">
    <property type="entry name" value="TRANSMEMBRANE PROTEIN 135-RELATED"/>
    <property type="match status" value="1"/>
</dbReference>
<keyword evidence="1" id="KW-0812">Transmembrane</keyword>
<keyword evidence="1" id="KW-1133">Transmembrane helix</keyword>
<name>A0AAU9IRP2_9CILI</name>
<sequence>MEPTGSNPSQQLCKHELPCWKHTLFGFARGAIIGLIVRSFLTLLTMLLKKKIFKDPLYILNIFKKNNLRMVGFLSGMIGLYRAVLCFLRKKTGNEKISSFLAGFASGIPLLFEERESRVLYALYILVRAGDAVVKHLVANGYLPKIPHIIDGLFIAAISVLHFARVWEPWNINKGYMNMLNRFITGHNDRVLIDMTGYSDKLFGFKK</sequence>
<keyword evidence="3" id="KW-1185">Reference proteome</keyword>
<organism evidence="2 3">
    <name type="scientific">Blepharisma stoltei</name>
    <dbReference type="NCBI Taxonomy" id="1481888"/>
    <lineage>
        <taxon>Eukaryota</taxon>
        <taxon>Sar</taxon>
        <taxon>Alveolata</taxon>
        <taxon>Ciliophora</taxon>
        <taxon>Postciliodesmatophora</taxon>
        <taxon>Heterotrichea</taxon>
        <taxon>Heterotrichida</taxon>
        <taxon>Blepharismidae</taxon>
        <taxon>Blepharisma</taxon>
    </lineage>
</organism>
<dbReference type="InterPro" id="IPR026749">
    <property type="entry name" value="Tmem135"/>
</dbReference>
<dbReference type="PANTHER" id="PTHR12459:SF15">
    <property type="entry name" value="TRANSMEMBRANE PROTEIN 135"/>
    <property type="match status" value="1"/>
</dbReference>
<dbReference type="Proteomes" id="UP001162131">
    <property type="component" value="Unassembled WGS sequence"/>
</dbReference>
<protein>
    <recommendedName>
        <fullName evidence="4">Transmembrane protein 135 N-terminal domain-containing protein</fullName>
    </recommendedName>
</protein>
<gene>
    <name evidence="2" type="ORF">BSTOLATCC_MIC18728</name>
</gene>
<proteinExistence type="predicted"/>
<dbReference type="AlphaFoldDB" id="A0AAU9IRP2"/>
<keyword evidence="1" id="KW-0472">Membrane</keyword>
<dbReference type="EMBL" id="CAJZBQ010000018">
    <property type="protein sequence ID" value="CAG9317482.1"/>
    <property type="molecule type" value="Genomic_DNA"/>
</dbReference>
<reference evidence="2" key="1">
    <citation type="submission" date="2021-09" db="EMBL/GenBank/DDBJ databases">
        <authorList>
            <consortium name="AG Swart"/>
            <person name="Singh M."/>
            <person name="Singh A."/>
            <person name="Seah K."/>
            <person name="Emmerich C."/>
        </authorList>
    </citation>
    <scope>NUCLEOTIDE SEQUENCE</scope>
    <source>
        <strain evidence="2">ATCC30299</strain>
    </source>
</reference>
<accession>A0AAU9IRP2</accession>
<evidence type="ECO:0008006" key="4">
    <source>
        <dbReference type="Google" id="ProtNLM"/>
    </source>
</evidence>
<evidence type="ECO:0000313" key="3">
    <source>
        <dbReference type="Proteomes" id="UP001162131"/>
    </source>
</evidence>